<gene>
    <name evidence="1" type="ORF">EV209_1485</name>
</gene>
<dbReference type="Proteomes" id="UP000292927">
    <property type="component" value="Unassembled WGS sequence"/>
</dbReference>
<name>A0A4Q7PL44_9FIRM</name>
<comment type="caution">
    <text evidence="1">The sequence shown here is derived from an EMBL/GenBank/DDBJ whole genome shotgun (WGS) entry which is preliminary data.</text>
</comment>
<reference evidence="1 2" key="1">
    <citation type="submission" date="2019-02" db="EMBL/GenBank/DDBJ databases">
        <title>Genomic Encyclopedia of Type Strains, Phase IV (KMG-IV): sequencing the most valuable type-strain genomes for metagenomic binning, comparative biology and taxonomic classification.</title>
        <authorList>
            <person name="Goeker M."/>
        </authorList>
    </citation>
    <scope>NUCLEOTIDE SEQUENCE [LARGE SCALE GENOMIC DNA]</scope>
    <source>
        <strain evidence="1 2">DSM 29486</strain>
    </source>
</reference>
<proteinExistence type="predicted"/>
<dbReference type="AlphaFoldDB" id="A0A4Q7PL44"/>
<evidence type="ECO:0000313" key="1">
    <source>
        <dbReference type="EMBL" id="RZT01047.1"/>
    </source>
</evidence>
<evidence type="ECO:0000313" key="2">
    <source>
        <dbReference type="Proteomes" id="UP000292927"/>
    </source>
</evidence>
<dbReference type="InterPro" id="IPR009412">
    <property type="entry name" value="DUF1062"/>
</dbReference>
<dbReference type="EMBL" id="SGXF01000002">
    <property type="protein sequence ID" value="RZT01047.1"/>
    <property type="molecule type" value="Genomic_DNA"/>
</dbReference>
<keyword evidence="2" id="KW-1185">Reference proteome</keyword>
<sequence>MKTANKNDFGKSPEIKQITWEARCLSAPAVRKYCKKCGRKTDFVSSGQFRINAQKKSLDIWLIYRCAACKTSWNAEVFSRISPQRMPDGMLERFTRNDETLAAQYAMDCDFLRRNGVDPGTPSYNVSGEEFSLEEQVVLTIKSPQALPVKVSAIIREKLKLSQRVFSDLASEGKIRSIPEKDLNKCRLNHGIIVIFN</sequence>
<evidence type="ECO:0008006" key="3">
    <source>
        <dbReference type="Google" id="ProtNLM"/>
    </source>
</evidence>
<protein>
    <recommendedName>
        <fullName evidence="3">DUF1062 domain-containing protein</fullName>
    </recommendedName>
</protein>
<dbReference type="RefSeq" id="WP_243647536.1">
    <property type="nucleotide sequence ID" value="NZ_SGXF01000002.1"/>
</dbReference>
<accession>A0A4Q7PL44</accession>
<dbReference type="Pfam" id="PF06353">
    <property type="entry name" value="DUF1062"/>
    <property type="match status" value="1"/>
</dbReference>
<organism evidence="1 2">
    <name type="scientific">Cuneatibacter caecimuris</name>
    <dbReference type="NCBI Taxonomy" id="1796618"/>
    <lineage>
        <taxon>Bacteria</taxon>
        <taxon>Bacillati</taxon>
        <taxon>Bacillota</taxon>
        <taxon>Clostridia</taxon>
        <taxon>Lachnospirales</taxon>
        <taxon>Lachnospiraceae</taxon>
        <taxon>Cuneatibacter</taxon>
    </lineage>
</organism>